<proteinExistence type="predicted"/>
<reference evidence="2 3" key="1">
    <citation type="submission" date="2018-07" db="EMBL/GenBank/DDBJ databases">
        <title>Complete genome sequence of Psychrobacillus sp. PB01, isolated from iceberg, and comparative genome analysis of Psychrobacillus strains.</title>
        <authorList>
            <person name="Lee P.C."/>
        </authorList>
    </citation>
    <scope>NUCLEOTIDE SEQUENCE [LARGE SCALE GENOMIC DNA]</scope>
    <source>
        <strain evidence="2 3">PB01</strain>
    </source>
</reference>
<feature type="chain" id="PRO_5038730617" description="Lipoprotein" evidence="1">
    <location>
        <begin position="21"/>
        <end position="123"/>
    </location>
</feature>
<name>A0A5J6SM36_9BACI</name>
<evidence type="ECO:0000313" key="2">
    <source>
        <dbReference type="EMBL" id="QFF99001.1"/>
    </source>
</evidence>
<dbReference type="EMBL" id="CP031223">
    <property type="protein sequence ID" value="QFF99001.1"/>
    <property type="molecule type" value="Genomic_DNA"/>
</dbReference>
<dbReference type="AlphaFoldDB" id="A0A5J6SM36"/>
<dbReference type="KEGG" id="psyo:PB01_09240"/>
<accession>A0A5J6SM36</accession>
<sequence length="123" mass="14565">MKKLFLLPLLLLFLTGCSFNKDGYNFTEISSLDYLDDTVQEFFIRKENSEDKNGKGIFTYKVSKDKFYLYLSPKYIANNGKNFMIDVKTEKDSFDIYITDFLPKEVDDIREYRVYEVNIEKGI</sequence>
<evidence type="ECO:0000256" key="1">
    <source>
        <dbReference type="SAM" id="SignalP"/>
    </source>
</evidence>
<keyword evidence="1" id="KW-0732">Signal</keyword>
<organism evidence="2 3">
    <name type="scientific">Psychrobacillus glaciei</name>
    <dbReference type="NCBI Taxonomy" id="2283160"/>
    <lineage>
        <taxon>Bacteria</taxon>
        <taxon>Bacillati</taxon>
        <taxon>Bacillota</taxon>
        <taxon>Bacilli</taxon>
        <taxon>Bacillales</taxon>
        <taxon>Bacillaceae</taxon>
        <taxon>Psychrobacillus</taxon>
    </lineage>
</organism>
<gene>
    <name evidence="2" type="ORF">PB01_09240</name>
</gene>
<evidence type="ECO:0000313" key="3">
    <source>
        <dbReference type="Proteomes" id="UP000325517"/>
    </source>
</evidence>
<evidence type="ECO:0008006" key="4">
    <source>
        <dbReference type="Google" id="ProtNLM"/>
    </source>
</evidence>
<keyword evidence="3" id="KW-1185">Reference proteome</keyword>
<dbReference type="Proteomes" id="UP000325517">
    <property type="component" value="Chromosome"/>
</dbReference>
<dbReference type="PROSITE" id="PS51257">
    <property type="entry name" value="PROKAR_LIPOPROTEIN"/>
    <property type="match status" value="1"/>
</dbReference>
<protein>
    <recommendedName>
        <fullName evidence="4">Lipoprotein</fullName>
    </recommendedName>
</protein>
<feature type="signal peptide" evidence="1">
    <location>
        <begin position="1"/>
        <end position="20"/>
    </location>
</feature>